<proteinExistence type="predicted"/>
<sequence>MAFKETGCVSKAGGASFLLKKIVIKSFIKCYEICEIYNSYSTTETTVIITIKINDDNHINIGNPLCNYDIYINGQSVELREIEELLKQINKIDFCIVIDKLNSKDVKFLVGYYTIKSEMNVEYIITNYLKI</sequence>
<dbReference type="EMBL" id="MCOG01000302">
    <property type="protein sequence ID" value="ORY20094.1"/>
    <property type="molecule type" value="Genomic_DNA"/>
</dbReference>
<comment type="caution">
    <text evidence="1">The sequence shown here is derived from an EMBL/GenBank/DDBJ whole genome shotgun (WGS) entry which is preliminary data.</text>
</comment>
<dbReference type="AlphaFoldDB" id="A0A1Y2AC98"/>
<organism evidence="1 2">
    <name type="scientific">Neocallimastix californiae</name>
    <dbReference type="NCBI Taxonomy" id="1754190"/>
    <lineage>
        <taxon>Eukaryota</taxon>
        <taxon>Fungi</taxon>
        <taxon>Fungi incertae sedis</taxon>
        <taxon>Chytridiomycota</taxon>
        <taxon>Chytridiomycota incertae sedis</taxon>
        <taxon>Neocallimastigomycetes</taxon>
        <taxon>Neocallimastigales</taxon>
        <taxon>Neocallimastigaceae</taxon>
        <taxon>Neocallimastix</taxon>
    </lineage>
</organism>
<accession>A0A1Y2AC98</accession>
<reference evidence="1 2" key="1">
    <citation type="submission" date="2016-08" db="EMBL/GenBank/DDBJ databases">
        <title>A Parts List for Fungal Cellulosomes Revealed by Comparative Genomics.</title>
        <authorList>
            <consortium name="DOE Joint Genome Institute"/>
            <person name="Haitjema C.H."/>
            <person name="Gilmore S.P."/>
            <person name="Henske J.K."/>
            <person name="Solomon K.V."/>
            <person name="De Groot R."/>
            <person name="Kuo A."/>
            <person name="Mondo S.J."/>
            <person name="Salamov A.A."/>
            <person name="Labutti K."/>
            <person name="Zhao Z."/>
            <person name="Chiniquy J."/>
            <person name="Barry K."/>
            <person name="Brewer H.M."/>
            <person name="Purvine S.O."/>
            <person name="Wright A.T."/>
            <person name="Boxma B."/>
            <person name="Van Alen T."/>
            <person name="Hackstein J.H."/>
            <person name="Baker S.E."/>
            <person name="Grigoriev I.V."/>
            <person name="O'Malley M.A."/>
        </authorList>
    </citation>
    <scope>NUCLEOTIDE SEQUENCE [LARGE SCALE GENOMIC DNA]</scope>
    <source>
        <strain evidence="1 2">G1</strain>
    </source>
</reference>
<evidence type="ECO:0000313" key="1">
    <source>
        <dbReference type="EMBL" id="ORY20094.1"/>
    </source>
</evidence>
<dbReference type="InterPro" id="IPR045851">
    <property type="entry name" value="AMP-bd_C_sf"/>
</dbReference>
<dbReference type="SUPFAM" id="SSF56801">
    <property type="entry name" value="Acetyl-CoA synthetase-like"/>
    <property type="match status" value="1"/>
</dbReference>
<keyword evidence="2" id="KW-1185">Reference proteome</keyword>
<dbReference type="Gene3D" id="3.30.300.30">
    <property type="match status" value="1"/>
</dbReference>
<evidence type="ECO:0000313" key="2">
    <source>
        <dbReference type="Proteomes" id="UP000193920"/>
    </source>
</evidence>
<dbReference type="Proteomes" id="UP000193920">
    <property type="component" value="Unassembled WGS sequence"/>
</dbReference>
<name>A0A1Y2AC98_9FUNG</name>
<gene>
    <name evidence="1" type="ORF">LY90DRAFT_517070</name>
</gene>
<protein>
    <recommendedName>
        <fullName evidence="3">AMP-dependent synthetase/ligase domain-containing protein</fullName>
    </recommendedName>
</protein>
<evidence type="ECO:0008006" key="3">
    <source>
        <dbReference type="Google" id="ProtNLM"/>
    </source>
</evidence>